<dbReference type="Proteomes" id="UP000324015">
    <property type="component" value="Chromosome"/>
</dbReference>
<dbReference type="InterPro" id="IPR016024">
    <property type="entry name" value="ARM-type_fold"/>
</dbReference>
<sequence>MFKKRRERKLAELHQELGGALRDPDVAVRAKAAVAAAEGAELEWALRELAGAVAREPWTDDFHETVVDGFCAALRRDDGVRRRVEGIVAAHLDDPEGFLRAWTRFVEELGGPPALREVGEDMQDDMRERLAYLRGQGWTPQGLDGVGRPGDFQRDLAFDFAVMLASLVVRRNEPLGAEDADRLRERARDVFAEALPLAPGSEERTDILVTLARSADGESWSERAQVGLLIDEALDLCADDDSDRTTLGVETLSDLLLFNDTLRYGPVRRALDRLGAGQQPVPRVLAEVLRCYDELQMHKPLDEPPYPLFLEALRHPDADVRRAAADGLNPMAAGSSVEGEAVEGLVRLLDHDEETVVRVAAAQALAGLDCAEERHVGAVTDALQRHADSPVPALRAVSFRDALARHIPDAYDRLLHELESPDVHWAFVAGCLFAALDDGFRVPDDLRPRVLERLERLEADGWADRCAVPDGYPDPDDLAEMLSQLMERLRAGTN</sequence>
<name>A0A5P2CPX1_STRVZ</name>
<gene>
    <name evidence="1" type="ORF">DEJ49_31615</name>
</gene>
<organism evidence="1 2">
    <name type="scientific">Streptomyces venezuelae</name>
    <dbReference type="NCBI Taxonomy" id="54571"/>
    <lineage>
        <taxon>Bacteria</taxon>
        <taxon>Bacillati</taxon>
        <taxon>Actinomycetota</taxon>
        <taxon>Actinomycetes</taxon>
        <taxon>Kitasatosporales</taxon>
        <taxon>Streptomycetaceae</taxon>
        <taxon>Streptomyces</taxon>
    </lineage>
</organism>
<dbReference type="EMBL" id="CP029191">
    <property type="protein sequence ID" value="QES44942.1"/>
    <property type="molecule type" value="Genomic_DNA"/>
</dbReference>
<protein>
    <recommendedName>
        <fullName evidence="3">HEAT repeat domain-containing protein</fullName>
    </recommendedName>
</protein>
<reference evidence="1 2" key="1">
    <citation type="submission" date="2018-05" db="EMBL/GenBank/DDBJ databases">
        <title>Streptomyces venezuelae.</title>
        <authorList>
            <person name="Kim W."/>
            <person name="Lee N."/>
            <person name="Cho B.-K."/>
        </authorList>
    </citation>
    <scope>NUCLEOTIDE SEQUENCE [LARGE SCALE GENOMIC DNA]</scope>
    <source>
        <strain evidence="1 2">ATCC 14585</strain>
    </source>
</reference>
<dbReference type="Gene3D" id="1.25.10.10">
    <property type="entry name" value="Leucine-rich Repeat Variant"/>
    <property type="match status" value="1"/>
</dbReference>
<accession>A0A5P2CPX1</accession>
<dbReference type="SUPFAM" id="SSF48371">
    <property type="entry name" value="ARM repeat"/>
    <property type="match status" value="1"/>
</dbReference>
<proteinExistence type="predicted"/>
<evidence type="ECO:0008006" key="3">
    <source>
        <dbReference type="Google" id="ProtNLM"/>
    </source>
</evidence>
<dbReference type="RefSeq" id="WP_150187263.1">
    <property type="nucleotide sequence ID" value="NZ_CP029191.1"/>
</dbReference>
<evidence type="ECO:0000313" key="2">
    <source>
        <dbReference type="Proteomes" id="UP000324015"/>
    </source>
</evidence>
<dbReference type="Pfam" id="PF13646">
    <property type="entry name" value="HEAT_2"/>
    <property type="match status" value="1"/>
</dbReference>
<dbReference type="InterPro" id="IPR011989">
    <property type="entry name" value="ARM-like"/>
</dbReference>
<evidence type="ECO:0000313" key="1">
    <source>
        <dbReference type="EMBL" id="QES44942.1"/>
    </source>
</evidence>
<dbReference type="AlphaFoldDB" id="A0A5P2CPX1"/>